<dbReference type="AlphaFoldDB" id="A0A3B0UZ40"/>
<feature type="non-terminal residue" evidence="2">
    <location>
        <position position="162"/>
    </location>
</feature>
<evidence type="ECO:0000256" key="1">
    <source>
        <dbReference type="SAM" id="Phobius"/>
    </source>
</evidence>
<organism evidence="2">
    <name type="scientific">hydrothermal vent metagenome</name>
    <dbReference type="NCBI Taxonomy" id="652676"/>
    <lineage>
        <taxon>unclassified sequences</taxon>
        <taxon>metagenomes</taxon>
        <taxon>ecological metagenomes</taxon>
    </lineage>
</organism>
<name>A0A3B0UZ40_9ZZZZ</name>
<gene>
    <name evidence="2" type="ORF">MNBD_DELTA03-3</name>
</gene>
<feature type="transmembrane region" description="Helical" evidence="1">
    <location>
        <begin position="45"/>
        <end position="65"/>
    </location>
</feature>
<proteinExistence type="predicted"/>
<feature type="transmembrane region" description="Helical" evidence="1">
    <location>
        <begin position="140"/>
        <end position="161"/>
    </location>
</feature>
<keyword evidence="1" id="KW-0812">Transmembrane</keyword>
<reference evidence="2" key="1">
    <citation type="submission" date="2018-06" db="EMBL/GenBank/DDBJ databases">
        <authorList>
            <person name="Zhirakovskaya E."/>
        </authorList>
    </citation>
    <scope>NUCLEOTIDE SEQUENCE</scope>
</reference>
<keyword evidence="1" id="KW-0472">Membrane</keyword>
<protein>
    <recommendedName>
        <fullName evidence="3">Permease</fullName>
    </recommendedName>
</protein>
<evidence type="ECO:0000313" key="2">
    <source>
        <dbReference type="EMBL" id="VAW33413.1"/>
    </source>
</evidence>
<accession>A0A3B0UZ40</accession>
<keyword evidence="1" id="KW-1133">Transmembrane helix</keyword>
<sequence length="162" mass="17469">MSRLHAFLRGLLRQRLAGIVIILYLWAWSVSPAKAIESLKYGAHLFASISIIILAVFALIGLINVRISRKLIDSLLGQNSGVRGLLLAVGCGAVLVGPAYVIFPLLISVKQLGARWAVIAIVLASWSLKPQMLPIEAEFLGFHFALVRGLLVLLLAIPLGLA</sequence>
<feature type="transmembrane region" description="Helical" evidence="1">
    <location>
        <begin position="85"/>
        <end position="106"/>
    </location>
</feature>
<dbReference type="EMBL" id="UOEX01000033">
    <property type="protein sequence ID" value="VAW33413.1"/>
    <property type="molecule type" value="Genomic_DNA"/>
</dbReference>
<evidence type="ECO:0008006" key="3">
    <source>
        <dbReference type="Google" id="ProtNLM"/>
    </source>
</evidence>